<dbReference type="Proteomes" id="UP001589789">
    <property type="component" value="Unassembled WGS sequence"/>
</dbReference>
<dbReference type="InterPro" id="IPR021830">
    <property type="entry name" value="DUF3422"/>
</dbReference>
<keyword evidence="1" id="KW-0472">Membrane</keyword>
<accession>A0ABV6J0P9</accession>
<dbReference type="EMBL" id="JBHLVZ010000113">
    <property type="protein sequence ID" value="MFC0389445.1"/>
    <property type="molecule type" value="Genomic_DNA"/>
</dbReference>
<feature type="transmembrane region" description="Helical" evidence="1">
    <location>
        <begin position="411"/>
        <end position="431"/>
    </location>
</feature>
<dbReference type="Pfam" id="PF11902">
    <property type="entry name" value="DUF3422"/>
    <property type="match status" value="1"/>
</dbReference>
<sequence>MQPPDALLLPPAHPQRLALNDEAHARPSAPLSAPLDISYIALLGEQDARDGVLAAIRDLARSSGAPPPEEGADHYAGDFGRFHLRWERHTEFSRLAVSVRARPEAPAFERHAATALPPGWLPALPGQLLVAVHLALRRAGEAADGGAGAGVAETVLAARHFPGSEAIGGHVLEGRGAAFTDFRIGPDGFSRVLLLDHAMTAAQAGRTAQRLLEIETYRLLALLAFPLARNLAPFLHARERELAGIAAILGHARPQDEAALLGRLTALAAAIEAEEAAHLHRFSASAAYYDLIRRRIAELRERRIEGFATFDEFVERRLAPAMATCASVTARHEALSRRVARATQLLSTRVELTREEQSLAVLASMDRRARMQLRLQQTVEGLSVAAITYYVVGLIGQVANGLGPARLGLSPAAVTAAAVPVVALLVAWGLHRSRRHITLGRGRADA</sequence>
<evidence type="ECO:0000313" key="3">
    <source>
        <dbReference type="Proteomes" id="UP001589789"/>
    </source>
</evidence>
<evidence type="ECO:0000313" key="2">
    <source>
        <dbReference type="EMBL" id="MFC0389445.1"/>
    </source>
</evidence>
<protein>
    <submittedName>
        <fullName evidence="2">DUF3422 family protein</fullName>
    </submittedName>
</protein>
<proteinExistence type="predicted"/>
<name>A0ABV6J0P9_9PROT</name>
<keyword evidence="1" id="KW-1133">Transmembrane helix</keyword>
<comment type="caution">
    <text evidence="2">The sequence shown here is derived from an EMBL/GenBank/DDBJ whole genome shotgun (WGS) entry which is preliminary data.</text>
</comment>
<keyword evidence="1" id="KW-0812">Transmembrane</keyword>
<evidence type="ECO:0000256" key="1">
    <source>
        <dbReference type="SAM" id="Phobius"/>
    </source>
</evidence>
<dbReference type="RefSeq" id="WP_377056824.1">
    <property type="nucleotide sequence ID" value="NZ_JBHLVZ010000113.1"/>
</dbReference>
<gene>
    <name evidence="2" type="ORF">ACFFIC_28440</name>
</gene>
<organism evidence="2 3">
    <name type="scientific">Muricoccus vinaceus</name>
    <dbReference type="NCBI Taxonomy" id="424704"/>
    <lineage>
        <taxon>Bacteria</taxon>
        <taxon>Pseudomonadati</taxon>
        <taxon>Pseudomonadota</taxon>
        <taxon>Alphaproteobacteria</taxon>
        <taxon>Acetobacterales</taxon>
        <taxon>Roseomonadaceae</taxon>
        <taxon>Muricoccus</taxon>
    </lineage>
</organism>
<keyword evidence="3" id="KW-1185">Reference proteome</keyword>
<reference evidence="2 3" key="1">
    <citation type="submission" date="2024-09" db="EMBL/GenBank/DDBJ databases">
        <authorList>
            <person name="Sun Q."/>
            <person name="Mori K."/>
        </authorList>
    </citation>
    <scope>NUCLEOTIDE SEQUENCE [LARGE SCALE GENOMIC DNA]</scope>
    <source>
        <strain evidence="2 3">CCM 7468</strain>
    </source>
</reference>